<keyword evidence="2" id="KW-1185">Reference proteome</keyword>
<dbReference type="GO" id="GO:0006109">
    <property type="term" value="P:regulation of carbohydrate metabolic process"/>
    <property type="evidence" value="ECO:0007669"/>
    <property type="project" value="InterPro"/>
</dbReference>
<dbReference type="Proteomes" id="UP000253303">
    <property type="component" value="Unassembled WGS sequence"/>
</dbReference>
<dbReference type="OrthoDB" id="9809061at2"/>
<dbReference type="SUPFAM" id="SSF117130">
    <property type="entry name" value="CsrA-like"/>
    <property type="match status" value="1"/>
</dbReference>
<dbReference type="GO" id="GO:0003723">
    <property type="term" value="F:RNA binding"/>
    <property type="evidence" value="ECO:0007669"/>
    <property type="project" value="InterPro"/>
</dbReference>
<dbReference type="AlphaFoldDB" id="A0A366M7B5"/>
<proteinExistence type="predicted"/>
<dbReference type="Gene3D" id="2.60.40.4380">
    <property type="entry name" value="Translational regulator CsrA"/>
    <property type="match status" value="1"/>
</dbReference>
<dbReference type="InterPro" id="IPR003751">
    <property type="entry name" value="CsrA"/>
</dbReference>
<sequence length="80" mass="9199">MVPPPRKISRSYGRYRTQAVKVPGLVLTFRPGEKVMLGDDIVVEVARVVGEKVRLRIHAPRSLPVYREKIWRIRHGQVPS</sequence>
<dbReference type="Pfam" id="PF02599">
    <property type="entry name" value="CsrA"/>
    <property type="match status" value="1"/>
</dbReference>
<evidence type="ECO:0000313" key="1">
    <source>
        <dbReference type="EMBL" id="RBQ21352.1"/>
    </source>
</evidence>
<accession>A0A366M7B5</accession>
<gene>
    <name evidence="1" type="ORF">DP939_01130</name>
</gene>
<organism evidence="1 2">
    <name type="scientific">Spongiactinospora rosea</name>
    <dbReference type="NCBI Taxonomy" id="2248750"/>
    <lineage>
        <taxon>Bacteria</taxon>
        <taxon>Bacillati</taxon>
        <taxon>Actinomycetota</taxon>
        <taxon>Actinomycetes</taxon>
        <taxon>Streptosporangiales</taxon>
        <taxon>Streptosporangiaceae</taxon>
        <taxon>Spongiactinospora</taxon>
    </lineage>
</organism>
<protein>
    <recommendedName>
        <fullName evidence="3">Translational regulator CsrA</fullName>
    </recommendedName>
</protein>
<dbReference type="GO" id="GO:0006402">
    <property type="term" value="P:mRNA catabolic process"/>
    <property type="evidence" value="ECO:0007669"/>
    <property type="project" value="InterPro"/>
</dbReference>
<evidence type="ECO:0000313" key="2">
    <source>
        <dbReference type="Proteomes" id="UP000253303"/>
    </source>
</evidence>
<dbReference type="EMBL" id="QMEY01000001">
    <property type="protein sequence ID" value="RBQ21352.1"/>
    <property type="molecule type" value="Genomic_DNA"/>
</dbReference>
<dbReference type="RefSeq" id="WP_113977775.1">
    <property type="nucleotide sequence ID" value="NZ_QMEY01000001.1"/>
</dbReference>
<dbReference type="InterPro" id="IPR036107">
    <property type="entry name" value="CsrA_sf"/>
</dbReference>
<comment type="caution">
    <text evidence="1">The sequence shown here is derived from an EMBL/GenBank/DDBJ whole genome shotgun (WGS) entry which is preliminary data.</text>
</comment>
<name>A0A366M7B5_9ACTN</name>
<evidence type="ECO:0008006" key="3">
    <source>
        <dbReference type="Google" id="ProtNLM"/>
    </source>
</evidence>
<reference evidence="1 2" key="1">
    <citation type="submission" date="2018-06" db="EMBL/GenBank/DDBJ databases">
        <title>Sphaerisporangium craniellae sp. nov., isolated from a marine sponge in the South China Sea.</title>
        <authorList>
            <person name="Li L."/>
        </authorList>
    </citation>
    <scope>NUCLEOTIDE SEQUENCE [LARGE SCALE GENOMIC DNA]</scope>
    <source>
        <strain evidence="1 2">LHW63015</strain>
    </source>
</reference>